<dbReference type="CGD" id="CAL0000170398">
    <property type="gene designation" value="Cd36_43870"/>
</dbReference>
<organism evidence="4 5">
    <name type="scientific">Candida dubliniensis (strain CD36 / ATCC MYA-646 / CBS 7987 / NCPF 3949 / NRRL Y-17841)</name>
    <name type="common">Yeast</name>
    <dbReference type="NCBI Taxonomy" id="573826"/>
    <lineage>
        <taxon>Eukaryota</taxon>
        <taxon>Fungi</taxon>
        <taxon>Dikarya</taxon>
        <taxon>Ascomycota</taxon>
        <taxon>Saccharomycotina</taxon>
        <taxon>Pichiomycetes</taxon>
        <taxon>Debaryomycetaceae</taxon>
        <taxon>Candida/Lodderomyces clade</taxon>
        <taxon>Candida</taxon>
    </lineage>
</organism>
<evidence type="ECO:0000313" key="5">
    <source>
        <dbReference type="Proteomes" id="UP000002605"/>
    </source>
</evidence>
<dbReference type="KEGG" id="cdu:CD36_43870"/>
<sequence length="878" mass="101648">MPTQQSTDSLDEPESVSKQPQHQHDTSQINHNKEETGKESGKLDNFKQYILKTIKKIPTPKLIWIISPIAIVIYSTIFNITSEILYSKFTYNSYGTSFYKIVVLFLDVFIFLIIIYEQIYFTNNINHFTNNHNNSNNKNKNNKNNKNKNNKNKWSKYIYIIICKILKKILWLILLIACIFQVIVISTGKLNNPLNIENDDYNYNHNHNDNYNHNYNYGKNFEITPKEKTIYFIINLFSLIFNGAVLTIWWSTNISSVQTLFGLINLMNILIGISISQINIVHIHNSYGINRRLHNWFILMGSFMTGQSTIGLIITLLINEKNRLKDFIGKLIFFYDIYVATIFGLLLGCTIVSGIYFNNDTSFPISIFILYLCSIIISVVSFLCTRYFRLRGGGFTNEYQVEEYNLLSLTVHQKQGWGKLIDINHKYNGGISGDYVISLMENYVNAKLSGMSCKVLRVFKKNETTTTTITTTTSKSLQKLKHQNKKNLNTAFEELDPESLLFQELPTSQSYESPEVKHLQEEYRPLSKNQLKRLTKKNQKDKKLLQLKSLENNTEIFYQELMNTEALILLTIIEEFDLSERIPGWIGKKLNKWFGKNSKYPFLSIRFGLLGFHWPFKRSTFYCSATKKPVARGAAVLYAISQWNSQHEKLTVLLDPTYKDVNFEAGITSSGWYKIKLPNSHIIDLRPFQKIQTSIDDYFKAIKYRSQDNSFKQANGQIIETNIFNYENCQEIINMNQNISQNRQLSGQSQQLLQPNWQFIYNLGNYSNEKKYRSLLFLKVDNEIIASCVIFRLGDTMTSDIQGLNHVISKKYKAYFVMMQEVIKIGLREGVKFIDFGPTTEEAKVTIGCNVVPLCGSIYPKNKFLGPIIKFAASKVDV</sequence>
<feature type="transmembrane region" description="Helical" evidence="2">
    <location>
        <begin position="263"/>
        <end position="284"/>
    </location>
</feature>
<keyword evidence="2" id="KW-1133">Transmembrane helix</keyword>
<gene>
    <name evidence="3" type="ordered locus">Cd36_43870</name>
    <name evidence="4" type="ORF">CD36_43870</name>
</gene>
<feature type="transmembrane region" description="Helical" evidence="2">
    <location>
        <begin position="331"/>
        <end position="357"/>
    </location>
</feature>
<dbReference type="EMBL" id="FM992691">
    <property type="protein sequence ID" value="CAX42262.1"/>
    <property type="molecule type" value="Genomic_DNA"/>
</dbReference>
<feature type="region of interest" description="Disordered" evidence="1">
    <location>
        <begin position="1"/>
        <end position="39"/>
    </location>
</feature>
<keyword evidence="2" id="KW-0812">Transmembrane</keyword>
<dbReference type="SUPFAM" id="SSF55729">
    <property type="entry name" value="Acyl-CoA N-acyltransferases (Nat)"/>
    <property type="match status" value="1"/>
</dbReference>
<feature type="transmembrane region" description="Helical" evidence="2">
    <location>
        <begin position="363"/>
        <end position="384"/>
    </location>
</feature>
<evidence type="ECO:0000313" key="4">
    <source>
        <dbReference type="EMBL" id="CAX42262.1"/>
    </source>
</evidence>
<feature type="transmembrane region" description="Helical" evidence="2">
    <location>
        <begin position="169"/>
        <end position="188"/>
    </location>
</feature>
<evidence type="ECO:0000256" key="2">
    <source>
        <dbReference type="SAM" id="Phobius"/>
    </source>
</evidence>
<dbReference type="AlphaFoldDB" id="B9WG90"/>
<dbReference type="InterPro" id="IPR016181">
    <property type="entry name" value="Acyl_CoA_acyltransferase"/>
</dbReference>
<dbReference type="OrthoDB" id="10061051at2759"/>
<keyword evidence="2" id="KW-0472">Membrane</keyword>
<dbReference type="RefSeq" id="XP_002420044.1">
    <property type="nucleotide sequence ID" value="XM_002419999.1"/>
</dbReference>
<dbReference type="VEuPathDB" id="FungiDB:CD36_43870"/>
<name>B9WG90_CANDC</name>
<dbReference type="GeneID" id="8047880"/>
<dbReference type="Gene3D" id="3.40.630.30">
    <property type="match status" value="1"/>
</dbReference>
<feature type="compositionally biased region" description="Polar residues" evidence="1">
    <location>
        <begin position="16"/>
        <end position="30"/>
    </location>
</feature>
<feature type="transmembrane region" description="Helical" evidence="2">
    <location>
        <begin position="62"/>
        <end position="86"/>
    </location>
</feature>
<proteinExistence type="predicted"/>
<accession>B9WG90</accession>
<feature type="transmembrane region" description="Helical" evidence="2">
    <location>
        <begin position="296"/>
        <end position="319"/>
    </location>
</feature>
<protein>
    <submittedName>
        <fullName evidence="4">Uncharacterized protein</fullName>
    </submittedName>
</protein>
<feature type="transmembrane region" description="Helical" evidence="2">
    <location>
        <begin position="230"/>
        <end position="251"/>
    </location>
</feature>
<dbReference type="PANTHER" id="PTHR42264">
    <property type="entry name" value="EPHRIN_REC_LIKE DOMAIN-CONTAINING PROTEIN"/>
    <property type="match status" value="1"/>
</dbReference>
<dbReference type="Proteomes" id="UP000002605">
    <property type="component" value="Chromosome 4"/>
</dbReference>
<feature type="transmembrane region" description="Helical" evidence="2">
    <location>
        <begin position="98"/>
        <end position="116"/>
    </location>
</feature>
<evidence type="ECO:0000256" key="1">
    <source>
        <dbReference type="SAM" id="MobiDB-lite"/>
    </source>
</evidence>
<keyword evidence="5" id="KW-1185">Reference proteome</keyword>
<dbReference type="HOGENOM" id="CLU_017660_0_0_1"/>
<dbReference type="eggNOG" id="ENOG502SI3G">
    <property type="taxonomic scope" value="Eukaryota"/>
</dbReference>
<reference evidence="4 5" key="1">
    <citation type="journal article" date="2009" name="Genome Res.">
        <title>Comparative genomics of the fungal pathogens Candida dubliniensis and Candida albicans.</title>
        <authorList>
            <person name="Jackson A.P."/>
            <person name="Gamble J.A."/>
            <person name="Yeomans T."/>
            <person name="Moran G.P."/>
            <person name="Saunders D."/>
            <person name="Harris D."/>
            <person name="Aslett M."/>
            <person name="Barrell J.F."/>
            <person name="Butler G."/>
            <person name="Citiulo F."/>
            <person name="Coleman D.C."/>
            <person name="de Groot P.W.J."/>
            <person name="Goodwin T.J."/>
            <person name="Quail M.A."/>
            <person name="McQuillan J."/>
            <person name="Munro C.A."/>
            <person name="Pain A."/>
            <person name="Poulter R.T."/>
            <person name="Rajandream M.A."/>
            <person name="Renauld H."/>
            <person name="Spiering M.J."/>
            <person name="Tivey A."/>
            <person name="Gow N.A.R."/>
            <person name="Barrell B."/>
            <person name="Sullivan D.J."/>
            <person name="Berriman M."/>
        </authorList>
    </citation>
    <scope>NUCLEOTIDE SEQUENCE [LARGE SCALE GENOMIC DNA]</scope>
    <source>
        <strain evidence="5">CD36 / ATCC MYA-646 / CBS 7987 / NCPF 3949 / NRRL Y-17841</strain>
    </source>
</reference>
<evidence type="ECO:0000313" key="3">
    <source>
        <dbReference type="CGD" id="CAL0000170398"/>
    </source>
</evidence>